<dbReference type="InterPro" id="IPR013087">
    <property type="entry name" value="Znf_C2H2_type"/>
</dbReference>
<feature type="compositionally biased region" description="Basic and acidic residues" evidence="10">
    <location>
        <begin position="1"/>
        <end position="10"/>
    </location>
</feature>
<dbReference type="PANTHER" id="PTHR13006:SF9">
    <property type="entry name" value="GLUCOSE TRANSPORTER 4 ENHANCER FACTOR, ISOFORM G"/>
    <property type="match status" value="1"/>
</dbReference>
<evidence type="ECO:0000256" key="2">
    <source>
        <dbReference type="ARBA" id="ARBA00022723"/>
    </source>
</evidence>
<sequence>WDASSTDRRSQPSTPSPKPLALDAILPFRFESGSSEQRGDDDLTAGRQQQDEPSPRKRKNSLKVMFQCMWPNCEKVLSTASGMQRHIRRLHLGRNSDSDLSDGEEDFYYSEMEVNMDSLTDGLSSLAPVSPTAVIAPPVFPAPSPPPPPPPLHPSGVCRSHSMAGKREPHPPTQLSRSAPTSFWHPVHTDHAYQ</sequence>
<evidence type="ECO:0000256" key="10">
    <source>
        <dbReference type="SAM" id="MobiDB-lite"/>
    </source>
</evidence>
<dbReference type="SMART" id="SM00355">
    <property type="entry name" value="ZnF_C2H2"/>
    <property type="match status" value="1"/>
</dbReference>
<dbReference type="STRING" id="7757.ENSPMAP00000003950"/>
<accession>S4RFG8</accession>
<dbReference type="PANTHER" id="PTHR13006">
    <property type="entry name" value="PAPILLOMAVIRUS REGULATORY FACTOR PRF-1"/>
    <property type="match status" value="1"/>
</dbReference>
<dbReference type="GeneTree" id="ENSGT00940000156172"/>
<evidence type="ECO:0000256" key="3">
    <source>
        <dbReference type="ARBA" id="ARBA00022771"/>
    </source>
</evidence>
<feature type="region of interest" description="Disordered" evidence="10">
    <location>
        <begin position="1"/>
        <end position="60"/>
    </location>
</feature>
<protein>
    <recommendedName>
        <fullName evidence="11">C2H2-type domain-containing protein</fullName>
    </recommendedName>
</protein>
<evidence type="ECO:0000256" key="6">
    <source>
        <dbReference type="ARBA" id="ARBA00023125"/>
    </source>
</evidence>
<dbReference type="GO" id="GO:0005634">
    <property type="term" value="C:nucleus"/>
    <property type="evidence" value="ECO:0007669"/>
    <property type="project" value="UniProtKB-SubCell"/>
</dbReference>
<reference evidence="12" key="1">
    <citation type="submission" date="2025-08" db="UniProtKB">
        <authorList>
            <consortium name="Ensembl"/>
        </authorList>
    </citation>
    <scope>IDENTIFICATION</scope>
</reference>
<dbReference type="SUPFAM" id="SSF57667">
    <property type="entry name" value="beta-beta-alpha zinc fingers"/>
    <property type="match status" value="1"/>
</dbReference>
<evidence type="ECO:0000256" key="4">
    <source>
        <dbReference type="ARBA" id="ARBA00022833"/>
    </source>
</evidence>
<dbReference type="Gene3D" id="3.30.160.60">
    <property type="entry name" value="Classic Zinc Finger"/>
    <property type="match status" value="1"/>
</dbReference>
<evidence type="ECO:0000313" key="12">
    <source>
        <dbReference type="Ensembl" id="ENSPMAP00000003950.1"/>
    </source>
</evidence>
<evidence type="ECO:0000256" key="8">
    <source>
        <dbReference type="ARBA" id="ARBA00023242"/>
    </source>
</evidence>
<keyword evidence="8" id="KW-0539">Nucleus</keyword>
<keyword evidence="6" id="KW-0238">DNA-binding</keyword>
<dbReference type="GO" id="GO:0003700">
    <property type="term" value="F:DNA-binding transcription factor activity"/>
    <property type="evidence" value="ECO:0007669"/>
    <property type="project" value="TreeGrafter"/>
</dbReference>
<reference evidence="12" key="2">
    <citation type="submission" date="2025-09" db="UniProtKB">
        <authorList>
            <consortium name="Ensembl"/>
        </authorList>
    </citation>
    <scope>IDENTIFICATION</scope>
</reference>
<dbReference type="Ensembl" id="ENSPMAT00000003966.1">
    <property type="protein sequence ID" value="ENSPMAP00000003950.1"/>
    <property type="gene ID" value="ENSPMAG00000003633.1"/>
</dbReference>
<dbReference type="OMA" id="CRSHSMA"/>
<dbReference type="GO" id="GO:0008270">
    <property type="term" value="F:zinc ion binding"/>
    <property type="evidence" value="ECO:0007669"/>
    <property type="project" value="UniProtKB-KW"/>
</dbReference>
<evidence type="ECO:0000256" key="5">
    <source>
        <dbReference type="ARBA" id="ARBA00023015"/>
    </source>
</evidence>
<dbReference type="AlphaFoldDB" id="S4RFG8"/>
<evidence type="ECO:0000256" key="9">
    <source>
        <dbReference type="PROSITE-ProRule" id="PRU00042"/>
    </source>
</evidence>
<evidence type="ECO:0000259" key="11">
    <source>
        <dbReference type="PROSITE" id="PS50157"/>
    </source>
</evidence>
<organism evidence="12">
    <name type="scientific">Petromyzon marinus</name>
    <name type="common">Sea lamprey</name>
    <dbReference type="NCBI Taxonomy" id="7757"/>
    <lineage>
        <taxon>Eukaryota</taxon>
        <taxon>Metazoa</taxon>
        <taxon>Chordata</taxon>
        <taxon>Craniata</taxon>
        <taxon>Vertebrata</taxon>
        <taxon>Cyclostomata</taxon>
        <taxon>Hyperoartia</taxon>
        <taxon>Petromyzontiformes</taxon>
        <taxon>Petromyzontidae</taxon>
        <taxon>Petromyzon</taxon>
    </lineage>
</organism>
<feature type="region of interest" description="Disordered" evidence="10">
    <location>
        <begin position="140"/>
        <end position="194"/>
    </location>
</feature>
<keyword evidence="5" id="KW-0805">Transcription regulation</keyword>
<proteinExistence type="predicted"/>
<keyword evidence="7" id="KW-0804">Transcription</keyword>
<keyword evidence="4" id="KW-0862">Zinc</keyword>
<feature type="compositionally biased region" description="Pro residues" evidence="10">
    <location>
        <begin position="140"/>
        <end position="153"/>
    </location>
</feature>
<feature type="domain" description="C2H2-type" evidence="11">
    <location>
        <begin position="66"/>
        <end position="96"/>
    </location>
</feature>
<dbReference type="GO" id="GO:0000978">
    <property type="term" value="F:RNA polymerase II cis-regulatory region sequence-specific DNA binding"/>
    <property type="evidence" value="ECO:0007669"/>
    <property type="project" value="TreeGrafter"/>
</dbReference>
<keyword evidence="3 9" id="KW-0863">Zinc-finger</keyword>
<dbReference type="InterPro" id="IPR036236">
    <property type="entry name" value="Znf_C2H2_sf"/>
</dbReference>
<evidence type="ECO:0000256" key="7">
    <source>
        <dbReference type="ARBA" id="ARBA00023163"/>
    </source>
</evidence>
<comment type="subcellular location">
    <subcellularLocation>
        <location evidence="1">Nucleus</location>
    </subcellularLocation>
</comment>
<dbReference type="PROSITE" id="PS50157">
    <property type="entry name" value="ZINC_FINGER_C2H2_2"/>
    <property type="match status" value="1"/>
</dbReference>
<keyword evidence="2" id="KW-0479">Metal-binding</keyword>
<dbReference type="PROSITE" id="PS00028">
    <property type="entry name" value="ZINC_FINGER_C2H2_1"/>
    <property type="match status" value="1"/>
</dbReference>
<dbReference type="GO" id="GO:0006357">
    <property type="term" value="P:regulation of transcription by RNA polymerase II"/>
    <property type="evidence" value="ECO:0007669"/>
    <property type="project" value="TreeGrafter"/>
</dbReference>
<dbReference type="InterPro" id="IPR052253">
    <property type="entry name" value="CR1/CR2-DNA-binding_regulator"/>
</dbReference>
<name>S4RFG8_PETMA</name>
<evidence type="ECO:0000256" key="1">
    <source>
        <dbReference type="ARBA" id="ARBA00004123"/>
    </source>
</evidence>